<dbReference type="Pfam" id="PF12833">
    <property type="entry name" value="HTH_18"/>
    <property type="match status" value="1"/>
</dbReference>
<dbReference type="InterPro" id="IPR018060">
    <property type="entry name" value="HTH_AraC"/>
</dbReference>
<dbReference type="PANTHER" id="PTHR43280:SF2">
    <property type="entry name" value="HTH-TYPE TRANSCRIPTIONAL REGULATOR EXSA"/>
    <property type="match status" value="1"/>
</dbReference>
<gene>
    <name evidence="5" type="ORF">E6C60_0790</name>
</gene>
<keyword evidence="1" id="KW-0805">Transcription regulation</keyword>
<evidence type="ECO:0000259" key="4">
    <source>
        <dbReference type="PROSITE" id="PS01124"/>
    </source>
</evidence>
<dbReference type="PROSITE" id="PS01124">
    <property type="entry name" value="HTH_ARAC_FAMILY_2"/>
    <property type="match status" value="1"/>
</dbReference>
<dbReference type="InterPro" id="IPR020449">
    <property type="entry name" value="Tscrpt_reg_AraC-type_HTH"/>
</dbReference>
<proteinExistence type="predicted"/>
<evidence type="ECO:0000256" key="2">
    <source>
        <dbReference type="ARBA" id="ARBA00023125"/>
    </source>
</evidence>
<dbReference type="Pfam" id="PF02311">
    <property type="entry name" value="AraC_binding"/>
    <property type="match status" value="1"/>
</dbReference>
<dbReference type="PRINTS" id="PR00032">
    <property type="entry name" value="HTHARAC"/>
</dbReference>
<dbReference type="SMART" id="SM00342">
    <property type="entry name" value="HTH_ARAC"/>
    <property type="match status" value="1"/>
</dbReference>
<dbReference type="Proteomes" id="UP000300879">
    <property type="component" value="Chromosome"/>
</dbReference>
<name>A0A4P8XJH3_9BACL</name>
<reference evidence="5 6" key="1">
    <citation type="submission" date="2019-05" db="EMBL/GenBank/DDBJ databases">
        <authorList>
            <person name="Chen C."/>
        </authorList>
    </citation>
    <scope>NUCLEOTIDE SEQUENCE [LARGE SCALE GENOMIC DNA]</scope>
    <source>
        <strain evidence="5 6">HB172198</strain>
    </source>
</reference>
<keyword evidence="6" id="KW-1185">Reference proteome</keyword>
<keyword evidence="3" id="KW-0804">Transcription</keyword>
<dbReference type="SUPFAM" id="SSF51215">
    <property type="entry name" value="Regulatory protein AraC"/>
    <property type="match status" value="1"/>
</dbReference>
<sequence length="264" mass="31070">MKPINDPSLLNTGISISGYYLMSDAYATHRPKGMTEWLITYTLRGKGYMDVPSGMQHCIKGDITFLRPGTPHRYGTVKGEEWDFYWAHFNDYLIEDNLLPSEPLFIHNFKANTVQRRINQAFRRLLFDSTERDEYWQELCLNSLREMLMLLAQEQKLQRDPRIVETIHYLSIHMRDSVQIEELARTIGLSSSRLSHLFKEQTGLSIIDTLNQMRIRQAALLLTHTNRSASEICYEVGFHNYNHFINQFRKWYGLSPSSYKRKHT</sequence>
<dbReference type="InterPro" id="IPR003313">
    <property type="entry name" value="AraC-bd"/>
</dbReference>
<dbReference type="GO" id="GO:0043565">
    <property type="term" value="F:sequence-specific DNA binding"/>
    <property type="evidence" value="ECO:0007669"/>
    <property type="project" value="InterPro"/>
</dbReference>
<keyword evidence="2" id="KW-0238">DNA-binding</keyword>
<evidence type="ECO:0000313" key="5">
    <source>
        <dbReference type="EMBL" id="QCT01511.1"/>
    </source>
</evidence>
<accession>A0A4P8XJH3</accession>
<dbReference type="InterPro" id="IPR037923">
    <property type="entry name" value="HTH-like"/>
</dbReference>
<feature type="domain" description="HTH araC/xylS-type" evidence="4">
    <location>
        <begin position="164"/>
        <end position="262"/>
    </location>
</feature>
<dbReference type="Gene3D" id="2.60.120.280">
    <property type="entry name" value="Regulatory protein AraC"/>
    <property type="match status" value="1"/>
</dbReference>
<evidence type="ECO:0000256" key="3">
    <source>
        <dbReference type="ARBA" id="ARBA00023163"/>
    </source>
</evidence>
<evidence type="ECO:0000313" key="6">
    <source>
        <dbReference type="Proteomes" id="UP000300879"/>
    </source>
</evidence>
<evidence type="ECO:0000256" key="1">
    <source>
        <dbReference type="ARBA" id="ARBA00023015"/>
    </source>
</evidence>
<dbReference type="AlphaFoldDB" id="A0A4P8XJH3"/>
<dbReference type="RefSeq" id="WP_233281128.1">
    <property type="nucleotide sequence ID" value="NZ_CP040396.1"/>
</dbReference>
<dbReference type="KEGG" id="palo:E6C60_0790"/>
<protein>
    <submittedName>
        <fullName evidence="5">AraC family transcriptional regulator</fullName>
    </submittedName>
</protein>
<dbReference type="Gene3D" id="1.10.10.60">
    <property type="entry name" value="Homeodomain-like"/>
    <property type="match status" value="2"/>
</dbReference>
<dbReference type="GO" id="GO:0003700">
    <property type="term" value="F:DNA-binding transcription factor activity"/>
    <property type="evidence" value="ECO:0007669"/>
    <property type="project" value="InterPro"/>
</dbReference>
<dbReference type="PANTHER" id="PTHR43280">
    <property type="entry name" value="ARAC-FAMILY TRANSCRIPTIONAL REGULATOR"/>
    <property type="match status" value="1"/>
</dbReference>
<organism evidence="5 6">
    <name type="scientific">Paenibacillus algicola</name>
    <dbReference type="NCBI Taxonomy" id="2565926"/>
    <lineage>
        <taxon>Bacteria</taxon>
        <taxon>Bacillati</taxon>
        <taxon>Bacillota</taxon>
        <taxon>Bacilli</taxon>
        <taxon>Bacillales</taxon>
        <taxon>Paenibacillaceae</taxon>
        <taxon>Paenibacillus</taxon>
    </lineage>
</organism>
<dbReference type="EMBL" id="CP040396">
    <property type="protein sequence ID" value="QCT01511.1"/>
    <property type="molecule type" value="Genomic_DNA"/>
</dbReference>
<dbReference type="SUPFAM" id="SSF46689">
    <property type="entry name" value="Homeodomain-like"/>
    <property type="match status" value="2"/>
</dbReference>
<dbReference type="InterPro" id="IPR009057">
    <property type="entry name" value="Homeodomain-like_sf"/>
</dbReference>